<organism evidence="1 2">
    <name type="scientific">Danxiaibacter flavus</name>
    <dbReference type="NCBI Taxonomy" id="3049108"/>
    <lineage>
        <taxon>Bacteria</taxon>
        <taxon>Pseudomonadati</taxon>
        <taxon>Bacteroidota</taxon>
        <taxon>Chitinophagia</taxon>
        <taxon>Chitinophagales</taxon>
        <taxon>Chitinophagaceae</taxon>
        <taxon>Danxiaibacter</taxon>
    </lineage>
</organism>
<evidence type="ECO:0000313" key="2">
    <source>
        <dbReference type="Proteomes" id="UP001560573"/>
    </source>
</evidence>
<dbReference type="InterPro" id="IPR019850">
    <property type="entry name" value="GldD-like"/>
</dbReference>
<keyword evidence="1" id="KW-0449">Lipoprotein</keyword>
<comment type="caution">
    <text evidence="1">The sequence shown here is derived from an EMBL/GenBank/DDBJ whole genome shotgun (WGS) entry which is preliminary data.</text>
</comment>
<keyword evidence="2" id="KW-1185">Reference proteome</keyword>
<reference evidence="1 2" key="1">
    <citation type="submission" date="2023-07" db="EMBL/GenBank/DDBJ databases">
        <authorList>
            <person name="Lian W.-H."/>
        </authorList>
    </citation>
    <scope>NUCLEOTIDE SEQUENCE [LARGE SCALE GENOMIC DNA]</scope>
    <source>
        <strain evidence="1 2">SYSU DXS3180</strain>
    </source>
</reference>
<dbReference type="PROSITE" id="PS51257">
    <property type="entry name" value="PROKAR_LIPOPROTEIN"/>
    <property type="match status" value="1"/>
</dbReference>
<dbReference type="Proteomes" id="UP001560573">
    <property type="component" value="Unassembled WGS sequence"/>
</dbReference>
<proteinExistence type="predicted"/>
<evidence type="ECO:0000313" key="1">
    <source>
        <dbReference type="EMBL" id="MEX6690460.1"/>
    </source>
</evidence>
<dbReference type="Pfam" id="PF25593">
    <property type="entry name" value="GldD_lipo"/>
    <property type="match status" value="1"/>
</dbReference>
<dbReference type="NCBIfam" id="TIGR03512">
    <property type="entry name" value="GldD_lipo"/>
    <property type="match status" value="1"/>
</dbReference>
<name>A0ABV3ZLS0_9BACT</name>
<accession>A0ABV3ZLS0</accession>
<protein>
    <submittedName>
        <fullName evidence="1">Gliding motility lipoprotein GldD</fullName>
    </submittedName>
</protein>
<sequence>MVFKSAGFVSGLLFALMVVSCNSVYTPKPRGYFSISFPEKKYEVFDQPGFPYTFEYPVYAKVVRDTSFFGDAPENPWWINVNFPQFAGTIYISYKQIGAYTLDKLVNDAYNMTNKHSIKAYSIDDSLITTPNNVHGVFFKVGGDVATANQFYLTDSVKNFLRGALYFDTTPNQDSLKPVNDFLREDMAHMVNTFKWKKS</sequence>
<dbReference type="EMBL" id="JAULBC010000008">
    <property type="protein sequence ID" value="MEX6690460.1"/>
    <property type="molecule type" value="Genomic_DNA"/>
</dbReference>
<gene>
    <name evidence="1" type="primary">gldD</name>
    <name evidence="1" type="ORF">QTN47_23310</name>
</gene>
<dbReference type="RefSeq" id="WP_369331872.1">
    <property type="nucleotide sequence ID" value="NZ_JAULBC010000008.1"/>
</dbReference>